<gene>
    <name evidence="1" type="ORF">L195_g061590</name>
</gene>
<accession>A0A2K3KAR2</accession>
<reference evidence="1 2" key="1">
    <citation type="journal article" date="2014" name="Am. J. Bot.">
        <title>Genome assembly and annotation for red clover (Trifolium pratense; Fabaceae).</title>
        <authorList>
            <person name="Istvanek J."/>
            <person name="Jaros M."/>
            <person name="Krenek A."/>
            <person name="Repkova J."/>
        </authorList>
    </citation>
    <scope>NUCLEOTIDE SEQUENCE [LARGE SCALE GENOMIC DNA]</scope>
    <source>
        <strain evidence="2">cv. Tatra</strain>
        <tissue evidence="1">Young leaves</tissue>
    </source>
</reference>
<feature type="non-terminal residue" evidence="1">
    <location>
        <position position="1"/>
    </location>
</feature>
<dbReference type="Proteomes" id="UP000236291">
    <property type="component" value="Unassembled WGS sequence"/>
</dbReference>
<evidence type="ECO:0000313" key="1">
    <source>
        <dbReference type="EMBL" id="PNX63364.1"/>
    </source>
</evidence>
<evidence type="ECO:0000313" key="2">
    <source>
        <dbReference type="Proteomes" id="UP000236291"/>
    </source>
</evidence>
<comment type="caution">
    <text evidence="1">The sequence shown here is derived from an EMBL/GenBank/DDBJ whole genome shotgun (WGS) entry which is preliminary data.</text>
</comment>
<protein>
    <submittedName>
        <fullName evidence="1">Uncharacterized protein</fullName>
    </submittedName>
</protein>
<dbReference type="AlphaFoldDB" id="A0A2K3KAR2"/>
<sequence length="33" mass="3598">AARPPLEVVRHCPTPTRGCPTPRRGCPMQPDNS</sequence>
<proteinExistence type="predicted"/>
<dbReference type="EMBL" id="ASHM01154648">
    <property type="protein sequence ID" value="PNX63364.1"/>
    <property type="molecule type" value="Genomic_DNA"/>
</dbReference>
<organism evidence="1 2">
    <name type="scientific">Trifolium pratense</name>
    <name type="common">Red clover</name>
    <dbReference type="NCBI Taxonomy" id="57577"/>
    <lineage>
        <taxon>Eukaryota</taxon>
        <taxon>Viridiplantae</taxon>
        <taxon>Streptophyta</taxon>
        <taxon>Embryophyta</taxon>
        <taxon>Tracheophyta</taxon>
        <taxon>Spermatophyta</taxon>
        <taxon>Magnoliopsida</taxon>
        <taxon>eudicotyledons</taxon>
        <taxon>Gunneridae</taxon>
        <taxon>Pentapetalae</taxon>
        <taxon>rosids</taxon>
        <taxon>fabids</taxon>
        <taxon>Fabales</taxon>
        <taxon>Fabaceae</taxon>
        <taxon>Papilionoideae</taxon>
        <taxon>50 kb inversion clade</taxon>
        <taxon>NPAAA clade</taxon>
        <taxon>Hologalegina</taxon>
        <taxon>IRL clade</taxon>
        <taxon>Trifolieae</taxon>
        <taxon>Trifolium</taxon>
    </lineage>
</organism>
<name>A0A2K3KAR2_TRIPR</name>
<reference evidence="1 2" key="2">
    <citation type="journal article" date="2017" name="Front. Plant Sci.">
        <title>Gene Classification and Mining of Molecular Markers Useful in Red Clover (Trifolium pratense) Breeding.</title>
        <authorList>
            <person name="Istvanek J."/>
            <person name="Dluhosova J."/>
            <person name="Dluhos P."/>
            <person name="Patkova L."/>
            <person name="Nedelnik J."/>
            <person name="Repkova J."/>
        </authorList>
    </citation>
    <scope>NUCLEOTIDE SEQUENCE [LARGE SCALE GENOMIC DNA]</scope>
    <source>
        <strain evidence="2">cv. Tatra</strain>
        <tissue evidence="1">Young leaves</tissue>
    </source>
</reference>